<keyword evidence="1" id="KW-1133">Transmembrane helix</keyword>
<sequence>MEIRDLFSLLCFTSCILIFLAWFFSHTARHKERLLMIEKGMNPDAEGSARPNARKALFKLAVVVIGLSIGLALIGILAEFERLGRSGAIPISILGLCGGIALIIANHLSKPKN</sequence>
<feature type="transmembrane region" description="Helical" evidence="1">
    <location>
        <begin position="89"/>
        <end position="108"/>
    </location>
</feature>
<dbReference type="Pfam" id="PF19762">
    <property type="entry name" value="DUF6249"/>
    <property type="match status" value="1"/>
</dbReference>
<organism evidence="3 4">
    <name type="scientific">Chitinophaga horti</name>
    <dbReference type="NCBI Taxonomy" id="2920382"/>
    <lineage>
        <taxon>Bacteria</taxon>
        <taxon>Pseudomonadati</taxon>
        <taxon>Bacteroidota</taxon>
        <taxon>Chitinophagia</taxon>
        <taxon>Chitinophagales</taxon>
        <taxon>Chitinophagaceae</taxon>
        <taxon>Chitinophaga</taxon>
    </lineage>
</organism>
<evidence type="ECO:0000256" key="1">
    <source>
        <dbReference type="SAM" id="Phobius"/>
    </source>
</evidence>
<dbReference type="InterPro" id="IPR046216">
    <property type="entry name" value="DUF6249"/>
</dbReference>
<gene>
    <name evidence="3" type="ORF">MKQ68_12655</name>
</gene>
<feature type="domain" description="DUF6249" evidence="2">
    <location>
        <begin position="10"/>
        <end position="109"/>
    </location>
</feature>
<keyword evidence="4" id="KW-1185">Reference proteome</keyword>
<evidence type="ECO:0000313" key="4">
    <source>
        <dbReference type="Proteomes" id="UP001162741"/>
    </source>
</evidence>
<reference evidence="3" key="1">
    <citation type="submission" date="2022-10" db="EMBL/GenBank/DDBJ databases">
        <title>Chitinophaga sp. nov., isolated from soil.</title>
        <authorList>
            <person name="Jeon C.O."/>
        </authorList>
    </citation>
    <scope>NUCLEOTIDE SEQUENCE</scope>
    <source>
        <strain evidence="3">R8</strain>
    </source>
</reference>
<keyword evidence="1" id="KW-0812">Transmembrane</keyword>
<feature type="transmembrane region" description="Helical" evidence="1">
    <location>
        <begin position="6"/>
        <end position="24"/>
    </location>
</feature>
<protein>
    <recommendedName>
        <fullName evidence="2">DUF6249 domain-containing protein</fullName>
    </recommendedName>
</protein>
<dbReference type="Proteomes" id="UP001162741">
    <property type="component" value="Chromosome"/>
</dbReference>
<evidence type="ECO:0000259" key="2">
    <source>
        <dbReference type="Pfam" id="PF19762"/>
    </source>
</evidence>
<name>A0ABY6JCD6_9BACT</name>
<dbReference type="RefSeq" id="WP_264283621.1">
    <property type="nucleotide sequence ID" value="NZ_CP107006.1"/>
</dbReference>
<feature type="transmembrane region" description="Helical" evidence="1">
    <location>
        <begin position="56"/>
        <end position="77"/>
    </location>
</feature>
<accession>A0ABY6JCD6</accession>
<dbReference type="EMBL" id="CP107006">
    <property type="protein sequence ID" value="UYQ95951.1"/>
    <property type="molecule type" value="Genomic_DNA"/>
</dbReference>
<evidence type="ECO:0000313" key="3">
    <source>
        <dbReference type="EMBL" id="UYQ95951.1"/>
    </source>
</evidence>
<proteinExistence type="predicted"/>
<keyword evidence="1" id="KW-0472">Membrane</keyword>